<evidence type="ECO:0000256" key="3">
    <source>
        <dbReference type="ARBA" id="ARBA00012662"/>
    </source>
</evidence>
<keyword evidence="6" id="KW-0326">Glycosidase</keyword>
<dbReference type="PANTHER" id="PTHR10030:SF37">
    <property type="entry name" value="ALPHA-L-FUCOSIDASE-RELATED"/>
    <property type="match status" value="1"/>
</dbReference>
<keyword evidence="4" id="KW-0732">Signal</keyword>
<dbReference type="Gene3D" id="3.20.20.80">
    <property type="entry name" value="Glycosidases"/>
    <property type="match status" value="1"/>
</dbReference>
<dbReference type="PRINTS" id="PR00741">
    <property type="entry name" value="GLHYDRLASE29"/>
</dbReference>
<evidence type="ECO:0000256" key="2">
    <source>
        <dbReference type="ARBA" id="ARBA00007951"/>
    </source>
</evidence>
<dbReference type="InterPro" id="IPR017853">
    <property type="entry name" value="GH"/>
</dbReference>
<keyword evidence="9" id="KW-1185">Reference proteome</keyword>
<evidence type="ECO:0000256" key="6">
    <source>
        <dbReference type="ARBA" id="ARBA00023295"/>
    </source>
</evidence>
<dbReference type="EC" id="3.2.1.51" evidence="3"/>
<proteinExistence type="inferred from homology"/>
<dbReference type="SUPFAM" id="SSF51445">
    <property type="entry name" value="(Trans)glycosidases"/>
    <property type="match status" value="1"/>
</dbReference>
<name>A0ABS4BXU9_9FLAO</name>
<evidence type="ECO:0000256" key="5">
    <source>
        <dbReference type="ARBA" id="ARBA00022801"/>
    </source>
</evidence>
<keyword evidence="5" id="KW-0378">Hydrolase</keyword>
<dbReference type="Proteomes" id="UP000670776">
    <property type="component" value="Unassembled WGS sequence"/>
</dbReference>
<dbReference type="InterPro" id="IPR000933">
    <property type="entry name" value="Glyco_hydro_29"/>
</dbReference>
<evidence type="ECO:0000256" key="4">
    <source>
        <dbReference type="ARBA" id="ARBA00022729"/>
    </source>
</evidence>
<dbReference type="Pfam" id="PF01120">
    <property type="entry name" value="Alpha_L_fucos"/>
    <property type="match status" value="1"/>
</dbReference>
<evidence type="ECO:0000313" key="9">
    <source>
        <dbReference type="Proteomes" id="UP000670776"/>
    </source>
</evidence>
<organism evidence="8 9">
    <name type="scientific">Mariniflexile gromovii</name>
    <dbReference type="NCBI Taxonomy" id="362523"/>
    <lineage>
        <taxon>Bacteria</taxon>
        <taxon>Pseudomonadati</taxon>
        <taxon>Bacteroidota</taxon>
        <taxon>Flavobacteriia</taxon>
        <taxon>Flavobacteriales</taxon>
        <taxon>Flavobacteriaceae</taxon>
        <taxon>Mariniflexile</taxon>
    </lineage>
</organism>
<reference evidence="8 9" key="1">
    <citation type="submission" date="2021-04" db="EMBL/GenBank/DDBJ databases">
        <title>Mariniflexile gromovii gen. nov., sp. nov., a gliding bacterium isolated from the sea urchin Strongylocentrotus intermedius.</title>
        <authorList>
            <person name="Ko S."/>
            <person name="Le V."/>
            <person name="Ahn C.-Y."/>
            <person name="Oh H.-M."/>
        </authorList>
    </citation>
    <scope>NUCLEOTIDE SEQUENCE [LARGE SCALE GENOMIC DNA]</scope>
    <source>
        <strain evidence="8 9">KCTC 12570</strain>
    </source>
</reference>
<protein>
    <recommendedName>
        <fullName evidence="3">alpha-L-fucosidase</fullName>
        <ecNumber evidence="3">3.2.1.51</ecNumber>
    </recommendedName>
</protein>
<comment type="function">
    <text evidence="1">Alpha-L-fucosidase is responsible for hydrolyzing the alpha-1,6-linked fucose joined to the reducing-end N-acetylglucosamine of the carbohydrate moieties of glycoproteins.</text>
</comment>
<comment type="caution">
    <text evidence="8">The sequence shown here is derived from an EMBL/GenBank/DDBJ whole genome shotgun (WGS) entry which is preliminary data.</text>
</comment>
<dbReference type="PANTHER" id="PTHR10030">
    <property type="entry name" value="ALPHA-L-FUCOSIDASE"/>
    <property type="match status" value="1"/>
</dbReference>
<comment type="similarity">
    <text evidence="2">Belongs to the glycosyl hydrolase 29 family.</text>
</comment>
<evidence type="ECO:0000256" key="1">
    <source>
        <dbReference type="ARBA" id="ARBA00004071"/>
    </source>
</evidence>
<dbReference type="SMART" id="SM00812">
    <property type="entry name" value="Alpha_L_fucos"/>
    <property type="match status" value="1"/>
</dbReference>
<gene>
    <name evidence="8" type="ORF">J8H85_16405</name>
</gene>
<sequence length="470" mass="54314">MGQADKLAEDPFAVNTHKTRFSEVKPWEGKTPEELRAWAKKNLHHKLTAKRVIIDEEHPEWAWFRKSGLGIFLHWGLPSANPDTGDAWAIQWSETKEKAGRYMEPATKMFAIADMWNPEKFNPNKWMKAASKAGFGYAVLTTRHHDGYALWPSKYGDWDTGDKMNGRDLVKDYVEACRANNIKVGFYYSGPNWHYAYENKEFEHPKSEKYTINYKHEKVDNIPKLTQEMIKNEREESINQVKELMSNYGPIDVMWWDGSVAVEGSELKKMQPNILVARGNIATPEGLGHGTSESLKVVNEANWWWELCVKSENTFTPNWHYGIECETNHWDTNKFLTELVRCRALGGNLLVNVPPKGNGEMMDWFYEVCAEMETWMQHSREAIYDVQLTAPLPTLDKTNNFTTVKGNNYYVMPDAQNRIEIHNVEQPKSVVLLRTKQKIDFGYDKKSKTITVVVPVEITTSLPDMVKFTF</sequence>
<dbReference type="InterPro" id="IPR057739">
    <property type="entry name" value="Glyco_hydro_29_N"/>
</dbReference>
<evidence type="ECO:0000259" key="7">
    <source>
        <dbReference type="Pfam" id="PF01120"/>
    </source>
</evidence>
<evidence type="ECO:0000313" key="8">
    <source>
        <dbReference type="EMBL" id="MBP0905417.1"/>
    </source>
</evidence>
<dbReference type="InterPro" id="IPR016286">
    <property type="entry name" value="FUC_metazoa-typ"/>
</dbReference>
<dbReference type="EMBL" id="JAGJCB010000022">
    <property type="protein sequence ID" value="MBP0905417.1"/>
    <property type="molecule type" value="Genomic_DNA"/>
</dbReference>
<accession>A0ABS4BXU9</accession>
<feature type="domain" description="Glycoside hydrolase family 29 N-terminal" evidence="7">
    <location>
        <begin position="58"/>
        <end position="378"/>
    </location>
</feature>